<dbReference type="Proteomes" id="UP001497644">
    <property type="component" value="Unassembled WGS sequence"/>
</dbReference>
<proteinExistence type="predicted"/>
<accession>A0AAV2MW69</accession>
<name>A0AAV2MW69_9HYME</name>
<organism evidence="1 2">
    <name type="scientific">Lasius platythorax</name>
    <dbReference type="NCBI Taxonomy" id="488582"/>
    <lineage>
        <taxon>Eukaryota</taxon>
        <taxon>Metazoa</taxon>
        <taxon>Ecdysozoa</taxon>
        <taxon>Arthropoda</taxon>
        <taxon>Hexapoda</taxon>
        <taxon>Insecta</taxon>
        <taxon>Pterygota</taxon>
        <taxon>Neoptera</taxon>
        <taxon>Endopterygota</taxon>
        <taxon>Hymenoptera</taxon>
        <taxon>Apocrita</taxon>
        <taxon>Aculeata</taxon>
        <taxon>Formicoidea</taxon>
        <taxon>Formicidae</taxon>
        <taxon>Formicinae</taxon>
        <taxon>Lasius</taxon>
        <taxon>Lasius</taxon>
    </lineage>
</organism>
<sequence length="167" mass="18608">MEMNEKVTLLQSIEGFSESDDDNDLQFCVSSSSTVESEEEEIKNFFATTGLVLNELRGEIQIRPRIKDYVERIIPNYTALEFKTHFRLLPATVELLLELIRPALTATRSASGRKSISAQKQFLMALWMMATPDSYRSVCIKFSLGKATAICTVAVSPSAKSLGWSCG</sequence>
<evidence type="ECO:0000313" key="1">
    <source>
        <dbReference type="EMBL" id="CAL1671753.1"/>
    </source>
</evidence>
<evidence type="ECO:0000313" key="2">
    <source>
        <dbReference type="Proteomes" id="UP001497644"/>
    </source>
</evidence>
<gene>
    <name evidence="1" type="ORF">LPLAT_LOCUS5178</name>
</gene>
<protein>
    <submittedName>
        <fullName evidence="1">Uncharacterized protein</fullName>
    </submittedName>
</protein>
<dbReference type="EMBL" id="CAXIPU020000424">
    <property type="protein sequence ID" value="CAL1671753.1"/>
    <property type="molecule type" value="Genomic_DNA"/>
</dbReference>
<comment type="caution">
    <text evidence="1">The sequence shown here is derived from an EMBL/GenBank/DDBJ whole genome shotgun (WGS) entry which is preliminary data.</text>
</comment>
<keyword evidence="2" id="KW-1185">Reference proteome</keyword>
<reference evidence="1" key="1">
    <citation type="submission" date="2024-04" db="EMBL/GenBank/DDBJ databases">
        <authorList>
            <consortium name="Molecular Ecology Group"/>
        </authorList>
    </citation>
    <scope>NUCLEOTIDE SEQUENCE</scope>
</reference>
<dbReference type="AlphaFoldDB" id="A0AAV2MW69"/>